<name>A0A1Y3KCZ8_PSEPU</name>
<reference evidence="3 4" key="1">
    <citation type="submission" date="2017-05" db="EMBL/GenBank/DDBJ databases">
        <title>Whole genome sequence of Pseudomonas putida isolate 1312 commercialized as a biostimulant.</title>
        <authorList>
            <person name="Crovadore J."/>
            <person name="Blanc P."/>
            <person name="Chablais R."/>
            <person name="Cochard B."/>
            <person name="Grizard D."/>
            <person name="Lefort F."/>
        </authorList>
    </citation>
    <scope>NUCLEOTIDE SEQUENCE [LARGE SCALE GENOMIC DNA]</scope>
    <source>
        <strain evidence="3 4">1312</strain>
    </source>
</reference>
<evidence type="ECO:0000256" key="1">
    <source>
        <dbReference type="SAM" id="MobiDB-lite"/>
    </source>
</evidence>
<evidence type="ECO:0000313" key="4">
    <source>
        <dbReference type="Proteomes" id="UP000196082"/>
    </source>
</evidence>
<dbReference type="Proteomes" id="UP000196082">
    <property type="component" value="Unassembled WGS sequence"/>
</dbReference>
<sequence length="131" mass="14708">MDDPVQSDLLKARPTPAAGSQLDAAEAARFVSGRRPLKPFCLVEQWTVFRADLADEELARVHASGHLPLFIFAHKVIEDSRGRFQPGDWVRSSMCIYFEGGVLFETRNSVYFLMGPGHEQTASLKTIFSFF</sequence>
<dbReference type="InterPro" id="IPR054232">
    <property type="entry name" value="DUF6957"/>
</dbReference>
<dbReference type="RefSeq" id="WP_086978733.1">
    <property type="nucleotide sequence ID" value="NZ_NFSB01000090.1"/>
</dbReference>
<gene>
    <name evidence="3" type="ORF">B8W72_27860</name>
</gene>
<evidence type="ECO:0000313" key="3">
    <source>
        <dbReference type="EMBL" id="OUM23717.1"/>
    </source>
</evidence>
<dbReference type="EMBL" id="NFSB01000090">
    <property type="protein sequence ID" value="OUM23717.1"/>
    <property type="molecule type" value="Genomic_DNA"/>
</dbReference>
<organism evidence="3 4">
    <name type="scientific">Pseudomonas putida</name>
    <name type="common">Arthrobacter siderocapsulatus</name>
    <dbReference type="NCBI Taxonomy" id="303"/>
    <lineage>
        <taxon>Bacteria</taxon>
        <taxon>Pseudomonadati</taxon>
        <taxon>Pseudomonadota</taxon>
        <taxon>Gammaproteobacteria</taxon>
        <taxon>Pseudomonadales</taxon>
        <taxon>Pseudomonadaceae</taxon>
        <taxon>Pseudomonas</taxon>
    </lineage>
</organism>
<feature type="domain" description="DUF6957" evidence="2">
    <location>
        <begin position="19"/>
        <end position="129"/>
    </location>
</feature>
<comment type="caution">
    <text evidence="3">The sequence shown here is derived from an EMBL/GenBank/DDBJ whole genome shotgun (WGS) entry which is preliminary data.</text>
</comment>
<dbReference type="AlphaFoldDB" id="A0A1Y3KCZ8"/>
<proteinExistence type="predicted"/>
<accession>A0A1Y3KCZ8</accession>
<feature type="region of interest" description="Disordered" evidence="1">
    <location>
        <begin position="1"/>
        <end position="20"/>
    </location>
</feature>
<dbReference type="Pfam" id="PF22275">
    <property type="entry name" value="DUF6957"/>
    <property type="match status" value="1"/>
</dbReference>
<evidence type="ECO:0000259" key="2">
    <source>
        <dbReference type="Pfam" id="PF22275"/>
    </source>
</evidence>
<protein>
    <recommendedName>
        <fullName evidence="2">DUF6957 domain-containing protein</fullName>
    </recommendedName>
</protein>